<dbReference type="GO" id="GO:0003677">
    <property type="term" value="F:DNA binding"/>
    <property type="evidence" value="ECO:0007669"/>
    <property type="project" value="InterPro"/>
</dbReference>
<gene>
    <name evidence="8" type="ORF">LSINAPIS_LOCUS3142</name>
</gene>
<dbReference type="SMART" id="SM01336">
    <property type="entry name" value="zf-PARP"/>
    <property type="match status" value="2"/>
</dbReference>
<feature type="domain" description="PARP-type" evidence="6">
    <location>
        <begin position="8"/>
        <end position="85"/>
    </location>
</feature>
<dbReference type="SUPFAM" id="SSF57716">
    <property type="entry name" value="Glucocorticoid receptor-like (DNA-binding domain)"/>
    <property type="match status" value="2"/>
</dbReference>
<keyword evidence="2" id="KW-0479">Metal-binding</keyword>
<dbReference type="EMBL" id="FZQP02000737">
    <property type="protein sequence ID" value="VVC90165.1"/>
    <property type="molecule type" value="Genomic_DNA"/>
</dbReference>
<organism evidence="8 9">
    <name type="scientific">Leptidea sinapis</name>
    <dbReference type="NCBI Taxonomy" id="189913"/>
    <lineage>
        <taxon>Eukaryota</taxon>
        <taxon>Metazoa</taxon>
        <taxon>Ecdysozoa</taxon>
        <taxon>Arthropoda</taxon>
        <taxon>Hexapoda</taxon>
        <taxon>Insecta</taxon>
        <taxon>Pterygota</taxon>
        <taxon>Neoptera</taxon>
        <taxon>Endopterygota</taxon>
        <taxon>Lepidoptera</taxon>
        <taxon>Glossata</taxon>
        <taxon>Ditrysia</taxon>
        <taxon>Papilionoidea</taxon>
        <taxon>Pieridae</taxon>
        <taxon>Dismorphiinae</taxon>
        <taxon>Leptidea</taxon>
    </lineage>
</organism>
<dbReference type="PROSITE" id="PS50064">
    <property type="entry name" value="ZF_PARP_2"/>
    <property type="match status" value="2"/>
</dbReference>
<evidence type="ECO:0000313" key="9">
    <source>
        <dbReference type="Proteomes" id="UP000324832"/>
    </source>
</evidence>
<dbReference type="GO" id="GO:0005634">
    <property type="term" value="C:nucleus"/>
    <property type="evidence" value="ECO:0007669"/>
    <property type="project" value="UniProtKB-SubCell"/>
</dbReference>
<dbReference type="Gene3D" id="3.40.50.10190">
    <property type="entry name" value="BRCT domain"/>
    <property type="match status" value="1"/>
</dbReference>
<evidence type="ECO:0000259" key="7">
    <source>
        <dbReference type="PROSITE" id="PS50172"/>
    </source>
</evidence>
<reference evidence="8 9" key="1">
    <citation type="submission" date="2017-07" db="EMBL/GenBank/DDBJ databases">
        <authorList>
            <person name="Talla V."/>
            <person name="Backstrom N."/>
        </authorList>
    </citation>
    <scope>NUCLEOTIDE SEQUENCE [LARGE SCALE GENOMIC DNA]</scope>
</reference>
<protein>
    <recommendedName>
        <fullName evidence="10">PARP-type domain-containing protein</fullName>
    </recommendedName>
</protein>
<dbReference type="SUPFAM" id="SSF52113">
    <property type="entry name" value="BRCT domain"/>
    <property type="match status" value="1"/>
</dbReference>
<evidence type="ECO:0000256" key="4">
    <source>
        <dbReference type="ARBA" id="ARBA00022833"/>
    </source>
</evidence>
<evidence type="ECO:0000256" key="2">
    <source>
        <dbReference type="ARBA" id="ARBA00022723"/>
    </source>
</evidence>
<comment type="subcellular location">
    <subcellularLocation>
        <location evidence="1">Nucleus</location>
    </subcellularLocation>
</comment>
<evidence type="ECO:0000256" key="1">
    <source>
        <dbReference type="ARBA" id="ARBA00004123"/>
    </source>
</evidence>
<dbReference type="InterPro" id="IPR036420">
    <property type="entry name" value="BRCT_dom_sf"/>
</dbReference>
<dbReference type="Gene3D" id="3.30.1740.10">
    <property type="entry name" value="Zinc finger, PARP-type"/>
    <property type="match status" value="2"/>
</dbReference>
<dbReference type="InterPro" id="IPR001357">
    <property type="entry name" value="BRCT_dom"/>
</dbReference>
<evidence type="ECO:0000256" key="3">
    <source>
        <dbReference type="ARBA" id="ARBA00022771"/>
    </source>
</evidence>
<keyword evidence="9" id="KW-1185">Reference proteome</keyword>
<evidence type="ECO:0008006" key="10">
    <source>
        <dbReference type="Google" id="ProtNLM"/>
    </source>
</evidence>
<feature type="domain" description="PARP-type" evidence="6">
    <location>
        <begin position="117"/>
        <end position="202"/>
    </location>
</feature>
<dbReference type="SMART" id="SM00292">
    <property type="entry name" value="BRCT"/>
    <property type="match status" value="1"/>
</dbReference>
<accession>A0A5E4PY26</accession>
<dbReference type="PROSITE" id="PS50172">
    <property type="entry name" value="BRCT"/>
    <property type="match status" value="1"/>
</dbReference>
<dbReference type="AlphaFoldDB" id="A0A5E4PY26"/>
<name>A0A5E4PY26_9NEOP</name>
<dbReference type="Pfam" id="PF00533">
    <property type="entry name" value="BRCT"/>
    <property type="match status" value="1"/>
</dbReference>
<keyword evidence="4" id="KW-0862">Zinc</keyword>
<dbReference type="InterPro" id="IPR036957">
    <property type="entry name" value="Znf_PARP_sf"/>
</dbReference>
<feature type="domain" description="BRCT" evidence="7">
    <location>
        <begin position="332"/>
        <end position="407"/>
    </location>
</feature>
<dbReference type="InterPro" id="IPR001510">
    <property type="entry name" value="Znf_PARP"/>
</dbReference>
<dbReference type="Pfam" id="PF00645">
    <property type="entry name" value="zf-PARP"/>
    <property type="match status" value="1"/>
</dbReference>
<evidence type="ECO:0000256" key="5">
    <source>
        <dbReference type="ARBA" id="ARBA00023242"/>
    </source>
</evidence>
<proteinExistence type="predicted"/>
<keyword evidence="3" id="KW-0863">Zinc-finger</keyword>
<sequence>MPKDSTGYAKSSKSTCGKCNKNIEKKTLRIAVLRKIKGIKTPKWYHEQCFFNNDFRVGEINEFEYYNTLDNKDQERLKNKLEALFCSAISVDPYELNDKTIERNENRRYHKAVLSEFMVEISANYKKTCNECKAKVLKGDLMMRKLVYDEKVGEFYTNYHVKCLSLTDYGVYFAFHLNDLPGFNELSEENQSKLREQLNMNEDMPDSICKKIKLDYDVKDEEKENKTNYHLVLYDKYLRELSNVTKKSFELLCKQNYMRLLKGKDKNVWSKCDYRTKTPSRKCMEIPDEILQEEVFRSYVPSIGVRLFCDEPIATAVKLNNNVLKTKVKKEAVSLPLKNVQFYLYRYDAAEQEALRRRILKLGGLVTSRIVDTLAAVVTTKESLEKPSRLVNQIKRLDIHVVDEAYFAAIESSENMKVFDSLALIEKYKIAEWGSDVSTL</sequence>
<dbReference type="GO" id="GO:0008270">
    <property type="term" value="F:zinc ion binding"/>
    <property type="evidence" value="ECO:0007669"/>
    <property type="project" value="UniProtKB-KW"/>
</dbReference>
<dbReference type="Proteomes" id="UP000324832">
    <property type="component" value="Unassembled WGS sequence"/>
</dbReference>
<evidence type="ECO:0000259" key="6">
    <source>
        <dbReference type="PROSITE" id="PS50064"/>
    </source>
</evidence>
<evidence type="ECO:0000313" key="8">
    <source>
        <dbReference type="EMBL" id="VVC90165.1"/>
    </source>
</evidence>
<keyword evidence="5" id="KW-0539">Nucleus</keyword>